<dbReference type="AlphaFoldDB" id="A0A1S9T0I3"/>
<sequence>MDTIQLIEDFILPYYTQKDIMHNVEHIKRILNLSLEMAKIYKNKVDEDLLKYGAYFHGVIYEEEIRISIEEFLKGIGFSGEKIKRILEVADGSQKDGKPESLEAKILHDAHLLEGGETFLIVKSLITGSLRGQSLLETIEYLETNILNKHHCYLPENIEKYKEKEKFAFDFLYKLKTHI</sequence>
<protein>
    <recommendedName>
        <fullName evidence="3">HD domain-containing protein</fullName>
    </recommendedName>
</protein>
<dbReference type="SUPFAM" id="SSF109604">
    <property type="entry name" value="HD-domain/PDEase-like"/>
    <property type="match status" value="1"/>
</dbReference>
<comment type="caution">
    <text evidence="1">The sequence shown here is derived from an EMBL/GenBank/DDBJ whole genome shotgun (WGS) entry which is preliminary data.</text>
</comment>
<name>A0A1S9T0I3_BACMY</name>
<dbReference type="EMBL" id="MUAI01000041">
    <property type="protein sequence ID" value="OOR03524.1"/>
    <property type="molecule type" value="Genomic_DNA"/>
</dbReference>
<proteinExistence type="predicted"/>
<dbReference type="Gene3D" id="1.10.3210.10">
    <property type="entry name" value="Hypothetical protein af1432"/>
    <property type="match status" value="1"/>
</dbReference>
<organism evidence="1 2">
    <name type="scientific">Bacillus mycoides</name>
    <dbReference type="NCBI Taxonomy" id="1405"/>
    <lineage>
        <taxon>Bacteria</taxon>
        <taxon>Bacillati</taxon>
        <taxon>Bacillota</taxon>
        <taxon>Bacilli</taxon>
        <taxon>Bacillales</taxon>
        <taxon>Bacillaceae</taxon>
        <taxon>Bacillus</taxon>
        <taxon>Bacillus cereus group</taxon>
    </lineage>
</organism>
<gene>
    <name evidence="1" type="ORF">BW900_26610</name>
</gene>
<dbReference type="RefSeq" id="WP_000379721.1">
    <property type="nucleotide sequence ID" value="NZ_JBCMNA010000064.1"/>
</dbReference>
<reference evidence="1 2" key="1">
    <citation type="submission" date="2017-01" db="EMBL/GenBank/DDBJ databases">
        <title>Bacillus cereus isolates.</title>
        <authorList>
            <person name="Beno S.M."/>
        </authorList>
    </citation>
    <scope>NUCLEOTIDE SEQUENCE [LARGE SCALE GENOMIC DNA]</scope>
    <source>
        <strain evidence="1 2">FSL W7-1108</strain>
    </source>
</reference>
<evidence type="ECO:0000313" key="2">
    <source>
        <dbReference type="Proteomes" id="UP000190696"/>
    </source>
</evidence>
<evidence type="ECO:0008006" key="3">
    <source>
        <dbReference type="Google" id="ProtNLM"/>
    </source>
</evidence>
<accession>A0A1S9T0I3</accession>
<dbReference type="Proteomes" id="UP000190696">
    <property type="component" value="Unassembled WGS sequence"/>
</dbReference>
<evidence type="ECO:0000313" key="1">
    <source>
        <dbReference type="EMBL" id="OOR03524.1"/>
    </source>
</evidence>